<keyword evidence="4 7" id="KW-0808">Transferase</keyword>
<evidence type="ECO:0000256" key="1">
    <source>
        <dbReference type="ARBA" id="ARBA00001282"/>
    </source>
</evidence>
<keyword evidence="5 7" id="KW-0548">Nucleotidyltransferase</keyword>
<dbReference type="InterPro" id="IPR001228">
    <property type="entry name" value="IspD"/>
</dbReference>
<dbReference type="Gene3D" id="3.90.550.10">
    <property type="entry name" value="Spore Coat Polysaccharide Biosynthesis Protein SpsA, Chain A"/>
    <property type="match status" value="1"/>
</dbReference>
<dbReference type="HAMAP" id="MF_00108">
    <property type="entry name" value="IspD"/>
    <property type="match status" value="1"/>
</dbReference>
<feature type="site" description="Positions MEP for the nucleophilic attack" evidence="7">
    <location>
        <position position="166"/>
    </location>
</feature>
<dbReference type="InterPro" id="IPR034683">
    <property type="entry name" value="IspD/TarI"/>
</dbReference>
<evidence type="ECO:0000256" key="2">
    <source>
        <dbReference type="ARBA" id="ARBA00004787"/>
    </source>
</evidence>
<organism evidence="8 9">
    <name type="scientific">Desulfobotulus mexicanus</name>
    <dbReference type="NCBI Taxonomy" id="2586642"/>
    <lineage>
        <taxon>Bacteria</taxon>
        <taxon>Pseudomonadati</taxon>
        <taxon>Thermodesulfobacteriota</taxon>
        <taxon>Desulfobacteria</taxon>
        <taxon>Desulfobacterales</taxon>
        <taxon>Desulfobacteraceae</taxon>
        <taxon>Desulfobotulus</taxon>
    </lineage>
</organism>
<protein>
    <recommendedName>
        <fullName evidence="7">2-C-methyl-D-erythritol 4-phosphate cytidylyltransferase</fullName>
        <ecNumber evidence="7">2.7.7.60</ecNumber>
    </recommendedName>
    <alternativeName>
        <fullName evidence="7">4-diphosphocytidyl-2C-methyl-D-erythritol synthase</fullName>
    </alternativeName>
    <alternativeName>
        <fullName evidence="7">MEP cytidylyltransferase</fullName>
        <shortName evidence="7">MCT</shortName>
    </alternativeName>
</protein>
<dbReference type="SUPFAM" id="SSF53448">
    <property type="entry name" value="Nucleotide-diphospho-sugar transferases"/>
    <property type="match status" value="1"/>
</dbReference>
<dbReference type="CDD" id="cd02516">
    <property type="entry name" value="CDP-ME_synthetase"/>
    <property type="match status" value="1"/>
</dbReference>
<comment type="similarity">
    <text evidence="3 7">Belongs to the IspD/TarI cytidylyltransferase family. IspD subfamily.</text>
</comment>
<sequence>MAWEGGCVSEAEGGLAAVVVAGGSGIRMGAGTRKQYLALGGIPLMGHSLRMLDQNPEVESIVLVVPSEDMVYVRDCILPDLKLRRVPSLAAGGTTRQASVYSGLNSVDASAGFILVHDAVRPFLEYRHISETLDVARNHGAATLVIDVVDTLRRQLPGGNVLMVDRQGLFAVQTPQVFRSDILRRAHETALARGLEGTDDAGLVTAMGHSVVFVRGSRINLKVTSPEDLILAEALLGIIRKKAGL</sequence>
<dbReference type="InterPro" id="IPR050088">
    <property type="entry name" value="IspD/TarI_cytidylyltransf_bact"/>
</dbReference>
<accession>A0A5S5MDA2</accession>
<dbReference type="Proteomes" id="UP000321899">
    <property type="component" value="Unassembled WGS sequence"/>
</dbReference>
<feature type="site" description="Positions MEP for the nucleophilic attack" evidence="7">
    <location>
        <position position="222"/>
    </location>
</feature>
<dbReference type="Pfam" id="PF01128">
    <property type="entry name" value="IspD"/>
    <property type="match status" value="1"/>
</dbReference>
<keyword evidence="6 7" id="KW-0414">Isoprene biosynthesis</keyword>
<dbReference type="PANTHER" id="PTHR32125:SF4">
    <property type="entry name" value="2-C-METHYL-D-ERYTHRITOL 4-PHOSPHATE CYTIDYLYLTRANSFERASE, CHLOROPLASTIC"/>
    <property type="match status" value="1"/>
</dbReference>
<dbReference type="InterPro" id="IPR029044">
    <property type="entry name" value="Nucleotide-diphossugar_trans"/>
</dbReference>
<evidence type="ECO:0000256" key="6">
    <source>
        <dbReference type="ARBA" id="ARBA00023229"/>
    </source>
</evidence>
<dbReference type="AlphaFoldDB" id="A0A5S5MDA2"/>
<dbReference type="PANTHER" id="PTHR32125">
    <property type="entry name" value="2-C-METHYL-D-ERYTHRITOL 4-PHOSPHATE CYTIDYLYLTRANSFERASE, CHLOROPLASTIC"/>
    <property type="match status" value="1"/>
</dbReference>
<dbReference type="GO" id="GO:0019288">
    <property type="term" value="P:isopentenyl diphosphate biosynthetic process, methylerythritol 4-phosphate pathway"/>
    <property type="evidence" value="ECO:0007669"/>
    <property type="project" value="UniProtKB-UniRule"/>
</dbReference>
<name>A0A5S5MDA2_9BACT</name>
<dbReference type="PROSITE" id="PS01295">
    <property type="entry name" value="ISPD"/>
    <property type="match status" value="1"/>
</dbReference>
<evidence type="ECO:0000313" key="9">
    <source>
        <dbReference type="Proteomes" id="UP000321899"/>
    </source>
</evidence>
<dbReference type="EC" id="2.7.7.60" evidence="7"/>
<comment type="pathway">
    <text evidence="2 7">Isoprenoid biosynthesis; isopentenyl diphosphate biosynthesis via DXP pathway; isopentenyl diphosphate from 1-deoxy-D-xylulose 5-phosphate: step 2/6.</text>
</comment>
<keyword evidence="9" id="KW-1185">Reference proteome</keyword>
<proteinExistence type="inferred from homology"/>
<evidence type="ECO:0000256" key="3">
    <source>
        <dbReference type="ARBA" id="ARBA00009789"/>
    </source>
</evidence>
<dbReference type="EMBL" id="VDMB01000024">
    <property type="protein sequence ID" value="TYT73605.1"/>
    <property type="molecule type" value="Genomic_DNA"/>
</dbReference>
<feature type="site" description="Transition state stabilizer" evidence="7">
    <location>
        <position position="34"/>
    </location>
</feature>
<comment type="catalytic activity">
    <reaction evidence="1 7">
        <text>2-C-methyl-D-erythritol 4-phosphate + CTP + H(+) = 4-CDP-2-C-methyl-D-erythritol + diphosphate</text>
        <dbReference type="Rhea" id="RHEA:13429"/>
        <dbReference type="ChEBI" id="CHEBI:15378"/>
        <dbReference type="ChEBI" id="CHEBI:33019"/>
        <dbReference type="ChEBI" id="CHEBI:37563"/>
        <dbReference type="ChEBI" id="CHEBI:57823"/>
        <dbReference type="ChEBI" id="CHEBI:58262"/>
        <dbReference type="EC" id="2.7.7.60"/>
    </reaction>
</comment>
<evidence type="ECO:0000256" key="7">
    <source>
        <dbReference type="HAMAP-Rule" id="MF_00108"/>
    </source>
</evidence>
<comment type="function">
    <text evidence="7">Catalyzes the formation of 4-diphosphocytidyl-2-C-methyl-D-erythritol from CTP and 2-C-methyl-D-erythritol 4-phosphate (MEP).</text>
</comment>
<dbReference type="NCBIfam" id="TIGR00453">
    <property type="entry name" value="ispD"/>
    <property type="match status" value="1"/>
</dbReference>
<evidence type="ECO:0000313" key="8">
    <source>
        <dbReference type="EMBL" id="TYT73605.1"/>
    </source>
</evidence>
<feature type="site" description="Transition state stabilizer" evidence="7">
    <location>
        <position position="27"/>
    </location>
</feature>
<dbReference type="FunFam" id="3.90.550.10:FF:000003">
    <property type="entry name" value="2-C-methyl-D-erythritol 4-phosphate cytidylyltransferase"/>
    <property type="match status" value="1"/>
</dbReference>
<comment type="caution">
    <text evidence="8">The sequence shown here is derived from an EMBL/GenBank/DDBJ whole genome shotgun (WGS) entry which is preliminary data.</text>
</comment>
<reference evidence="8 9" key="1">
    <citation type="submission" date="2019-06" db="EMBL/GenBank/DDBJ databases">
        <title>Desulfobotulus mexicanus sp. nov., a novel sulfate-reducing bacterium isolated from the sediment of an alkaline crater lake in Mexico.</title>
        <authorList>
            <person name="Hirschler-Rea A."/>
        </authorList>
    </citation>
    <scope>NUCLEOTIDE SEQUENCE [LARGE SCALE GENOMIC DNA]</scope>
    <source>
        <strain evidence="8 9">PAR22N</strain>
    </source>
</reference>
<dbReference type="InterPro" id="IPR018294">
    <property type="entry name" value="ISPD_synthase_CS"/>
</dbReference>
<gene>
    <name evidence="7 8" type="primary">ispD</name>
    <name evidence="8" type="ORF">FIM25_14095</name>
</gene>
<dbReference type="UniPathway" id="UPA00056">
    <property type="reaction ID" value="UER00093"/>
</dbReference>
<dbReference type="OrthoDB" id="9804336at2"/>
<evidence type="ECO:0000256" key="5">
    <source>
        <dbReference type="ARBA" id="ARBA00022695"/>
    </source>
</evidence>
<dbReference type="GO" id="GO:0050518">
    <property type="term" value="F:2-C-methyl-D-erythritol 4-phosphate cytidylyltransferase activity"/>
    <property type="evidence" value="ECO:0007669"/>
    <property type="project" value="UniProtKB-UniRule"/>
</dbReference>
<evidence type="ECO:0000256" key="4">
    <source>
        <dbReference type="ARBA" id="ARBA00022679"/>
    </source>
</evidence>